<evidence type="ECO:0000313" key="2">
    <source>
        <dbReference type="Proteomes" id="UP001209878"/>
    </source>
</evidence>
<comment type="caution">
    <text evidence="1">The sequence shown here is derived from an EMBL/GenBank/DDBJ whole genome shotgun (WGS) entry which is preliminary data.</text>
</comment>
<organism evidence="1 2">
    <name type="scientific">Ridgeia piscesae</name>
    <name type="common">Tubeworm</name>
    <dbReference type="NCBI Taxonomy" id="27915"/>
    <lineage>
        <taxon>Eukaryota</taxon>
        <taxon>Metazoa</taxon>
        <taxon>Spiralia</taxon>
        <taxon>Lophotrochozoa</taxon>
        <taxon>Annelida</taxon>
        <taxon>Polychaeta</taxon>
        <taxon>Sedentaria</taxon>
        <taxon>Canalipalpata</taxon>
        <taxon>Sabellida</taxon>
        <taxon>Siboglinidae</taxon>
        <taxon>Ridgeia</taxon>
    </lineage>
</organism>
<accession>A0AAD9P2U6</accession>
<evidence type="ECO:0000313" key="1">
    <source>
        <dbReference type="EMBL" id="KAK2187123.1"/>
    </source>
</evidence>
<dbReference type="EMBL" id="JAODUO010000178">
    <property type="protein sequence ID" value="KAK2187123.1"/>
    <property type="molecule type" value="Genomic_DNA"/>
</dbReference>
<keyword evidence="2" id="KW-1185">Reference proteome</keyword>
<gene>
    <name evidence="1" type="ORF">NP493_179g05008</name>
</gene>
<dbReference type="PANTHER" id="PTHR33332">
    <property type="entry name" value="REVERSE TRANSCRIPTASE DOMAIN-CONTAINING PROTEIN"/>
    <property type="match status" value="1"/>
</dbReference>
<dbReference type="Proteomes" id="UP001209878">
    <property type="component" value="Unassembled WGS sequence"/>
</dbReference>
<protein>
    <submittedName>
        <fullName evidence="1">Uncharacterized protein</fullName>
    </submittedName>
</protein>
<sequence>MDRLYSCLQEIGEWSRTNLLEINEHKTDVIVFGTKQKLPTLKDFRITVGDTTRIPSSSVRNLGVVFDSSLSMTSHISTICRTAYMHLHNISHIRRYLTIDATKALVHAFVTSRLDYGNALLIGLPRDQINKLQRIQNMAARVITFTPRRDHITPVLKDLHWLPVECRIEYKILLNVYRCLNGMAPLYLANLLKRQSPGCTRSSEQHLLDIPRTKLASFGDRSFRVVGPRIWNALPTDIKCCGTLSAFRKALKPIFSKHITADILNIQ</sequence>
<reference evidence="1" key="1">
    <citation type="journal article" date="2023" name="Mol. Biol. Evol.">
        <title>Third-Generation Sequencing Reveals the Adaptive Role of the Epigenome in Three Deep-Sea Polychaetes.</title>
        <authorList>
            <person name="Perez M."/>
            <person name="Aroh O."/>
            <person name="Sun Y."/>
            <person name="Lan Y."/>
            <person name="Juniper S.K."/>
            <person name="Young C.R."/>
            <person name="Angers B."/>
            <person name="Qian P.Y."/>
        </authorList>
    </citation>
    <scope>NUCLEOTIDE SEQUENCE</scope>
    <source>
        <strain evidence="1">R07B-5</strain>
    </source>
</reference>
<name>A0AAD9P2U6_RIDPI</name>
<proteinExistence type="predicted"/>
<dbReference type="AlphaFoldDB" id="A0AAD9P2U6"/>